<dbReference type="EMBL" id="CAKLBY020000106">
    <property type="protein sequence ID" value="CAK7927021.1"/>
    <property type="molecule type" value="Genomic_DNA"/>
</dbReference>
<evidence type="ECO:0000259" key="2">
    <source>
        <dbReference type="Pfam" id="PF00631"/>
    </source>
</evidence>
<proteinExistence type="predicted"/>
<comment type="caution">
    <text evidence="3">The sequence shown here is derived from an EMBL/GenBank/DDBJ whole genome shotgun (WGS) entry which is preliminary data.</text>
</comment>
<dbReference type="InterPro" id="IPR015898">
    <property type="entry name" value="G-protein_gamma-like_dom"/>
</dbReference>
<evidence type="ECO:0000256" key="1">
    <source>
        <dbReference type="SAM" id="MobiDB-lite"/>
    </source>
</evidence>
<gene>
    <name evidence="3" type="ORF">PM001_LOCUS12171</name>
</gene>
<reference evidence="3" key="1">
    <citation type="submission" date="2024-01" db="EMBL/GenBank/DDBJ databases">
        <authorList>
            <person name="Webb A."/>
        </authorList>
    </citation>
    <scope>NUCLEOTIDE SEQUENCE</scope>
    <source>
        <strain evidence="3">Pm1</strain>
    </source>
</reference>
<dbReference type="Pfam" id="PF00631">
    <property type="entry name" value="G-gamma"/>
    <property type="match status" value="1"/>
</dbReference>
<dbReference type="InterPro" id="IPR036284">
    <property type="entry name" value="GGL_sf"/>
</dbReference>
<feature type="domain" description="G protein gamma" evidence="2">
    <location>
        <begin position="5"/>
        <end position="71"/>
    </location>
</feature>
<evidence type="ECO:0000313" key="3">
    <source>
        <dbReference type="EMBL" id="CAK7927021.1"/>
    </source>
</evidence>
<protein>
    <recommendedName>
        <fullName evidence="2">G protein gamma domain-containing protein</fullName>
    </recommendedName>
</protein>
<dbReference type="GO" id="GO:0007186">
    <property type="term" value="P:G protein-coupled receptor signaling pathway"/>
    <property type="evidence" value="ECO:0007669"/>
    <property type="project" value="InterPro"/>
</dbReference>
<dbReference type="AlphaFoldDB" id="A0AAV1TX75"/>
<accession>A0AAV1TX75</accession>
<name>A0AAV1TX75_9STRA</name>
<evidence type="ECO:0000313" key="4">
    <source>
        <dbReference type="Proteomes" id="UP001162060"/>
    </source>
</evidence>
<feature type="region of interest" description="Disordered" evidence="1">
    <location>
        <begin position="50"/>
        <end position="71"/>
    </location>
</feature>
<sequence>MSEAATKKLLEEIARLEVDLVTLQASCTTSEAATKIAEFCKRTADPFLGENEGSPNPWHQSYQSNGGCSIL</sequence>
<organism evidence="3 4">
    <name type="scientific">Peronospora matthiolae</name>
    <dbReference type="NCBI Taxonomy" id="2874970"/>
    <lineage>
        <taxon>Eukaryota</taxon>
        <taxon>Sar</taxon>
        <taxon>Stramenopiles</taxon>
        <taxon>Oomycota</taxon>
        <taxon>Peronosporomycetes</taxon>
        <taxon>Peronosporales</taxon>
        <taxon>Peronosporaceae</taxon>
        <taxon>Peronospora</taxon>
    </lineage>
</organism>
<dbReference type="SUPFAM" id="SSF48670">
    <property type="entry name" value="Transducin (heterotrimeric G protein), gamma chain"/>
    <property type="match status" value="1"/>
</dbReference>
<dbReference type="Proteomes" id="UP001162060">
    <property type="component" value="Unassembled WGS sequence"/>
</dbReference>
<feature type="compositionally biased region" description="Polar residues" evidence="1">
    <location>
        <begin position="53"/>
        <end position="71"/>
    </location>
</feature>